<evidence type="ECO:0000313" key="3">
    <source>
        <dbReference type="EMBL" id="GMF64871.1"/>
    </source>
</evidence>
<dbReference type="Gene3D" id="1.10.150.50">
    <property type="entry name" value="Transcription Factor, Ets-1"/>
    <property type="match status" value="1"/>
</dbReference>
<dbReference type="OrthoDB" id="202764at2759"/>
<protein>
    <submittedName>
        <fullName evidence="3">Unnamed protein product</fullName>
    </submittedName>
</protein>
<reference evidence="3" key="1">
    <citation type="submission" date="2023-04" db="EMBL/GenBank/DDBJ databases">
        <title>Phytophthora lilii NBRC 32176.</title>
        <authorList>
            <person name="Ichikawa N."/>
            <person name="Sato H."/>
            <person name="Tonouchi N."/>
        </authorList>
    </citation>
    <scope>NUCLEOTIDE SEQUENCE</scope>
    <source>
        <strain evidence="3">NBRC 32176</strain>
    </source>
</reference>
<dbReference type="InterPro" id="IPR001660">
    <property type="entry name" value="SAM"/>
</dbReference>
<feature type="region of interest" description="Disordered" evidence="1">
    <location>
        <begin position="39"/>
        <end position="91"/>
    </location>
</feature>
<keyword evidence="4" id="KW-1185">Reference proteome</keyword>
<dbReference type="AlphaFoldDB" id="A0A9W7D7J5"/>
<organism evidence="3 4">
    <name type="scientific">Phytophthora lilii</name>
    <dbReference type="NCBI Taxonomy" id="2077276"/>
    <lineage>
        <taxon>Eukaryota</taxon>
        <taxon>Sar</taxon>
        <taxon>Stramenopiles</taxon>
        <taxon>Oomycota</taxon>
        <taxon>Peronosporomycetes</taxon>
        <taxon>Peronosporales</taxon>
        <taxon>Peronosporaceae</taxon>
        <taxon>Phytophthora</taxon>
    </lineage>
</organism>
<dbReference type="SUPFAM" id="SSF47769">
    <property type="entry name" value="SAM/Pointed domain"/>
    <property type="match status" value="1"/>
</dbReference>
<dbReference type="Proteomes" id="UP001165083">
    <property type="component" value="Unassembled WGS sequence"/>
</dbReference>
<dbReference type="InterPro" id="IPR013761">
    <property type="entry name" value="SAM/pointed_sf"/>
</dbReference>
<gene>
    <name evidence="3" type="ORF">Plil01_001762400</name>
</gene>
<feature type="compositionally biased region" description="Acidic residues" evidence="1">
    <location>
        <begin position="45"/>
        <end position="67"/>
    </location>
</feature>
<dbReference type="Pfam" id="PF07647">
    <property type="entry name" value="SAM_2"/>
    <property type="match status" value="1"/>
</dbReference>
<proteinExistence type="predicted"/>
<feature type="domain" description="SAM" evidence="2">
    <location>
        <begin position="3"/>
        <end position="37"/>
    </location>
</feature>
<sequence length="91" mass="10119">MQCNGEMLLELTESDLINDFGVKDRIQRERILNAIEAINTSSAFSDEDEDDDEEEEDDEDALEESEEYDSHRASEVPAAAVRHSIGGGKAT</sequence>
<evidence type="ECO:0000259" key="2">
    <source>
        <dbReference type="Pfam" id="PF07647"/>
    </source>
</evidence>
<evidence type="ECO:0000256" key="1">
    <source>
        <dbReference type="SAM" id="MobiDB-lite"/>
    </source>
</evidence>
<comment type="caution">
    <text evidence="3">The sequence shown here is derived from an EMBL/GenBank/DDBJ whole genome shotgun (WGS) entry which is preliminary data.</text>
</comment>
<name>A0A9W7D7J5_9STRA</name>
<accession>A0A9W7D7J5</accession>
<evidence type="ECO:0000313" key="4">
    <source>
        <dbReference type="Proteomes" id="UP001165083"/>
    </source>
</evidence>
<dbReference type="EMBL" id="BSXW01012435">
    <property type="protein sequence ID" value="GMF64871.1"/>
    <property type="molecule type" value="Genomic_DNA"/>
</dbReference>
<dbReference type="CDD" id="cd09487">
    <property type="entry name" value="SAM_superfamily"/>
    <property type="match status" value="1"/>
</dbReference>